<dbReference type="Pfam" id="PF08423">
    <property type="entry name" value="Rad51"/>
    <property type="match status" value="1"/>
</dbReference>
<name>A0A6G0Y3M8_APHCR</name>
<dbReference type="GO" id="GO:0000400">
    <property type="term" value="F:four-way junction DNA binding"/>
    <property type="evidence" value="ECO:0007669"/>
    <property type="project" value="TreeGrafter"/>
</dbReference>
<protein>
    <submittedName>
        <fullName evidence="2">TELO2-interacting protein 2-like</fullName>
    </submittedName>
</protein>
<evidence type="ECO:0000313" key="2">
    <source>
        <dbReference type="EMBL" id="KAF0748727.1"/>
    </source>
</evidence>
<dbReference type="AlphaFoldDB" id="A0A6G0Y3M8"/>
<comment type="caution">
    <text evidence="2">The sequence shown here is derived from an EMBL/GenBank/DDBJ whole genome shotgun (WGS) entry which is preliminary data.</text>
</comment>
<dbReference type="PANTHER" id="PTHR46644:SF2">
    <property type="entry name" value="DNA REPAIR PROTEIN XRCC2"/>
    <property type="match status" value="1"/>
</dbReference>
<accession>A0A6G0Y3M8</accession>
<dbReference type="PANTHER" id="PTHR46644">
    <property type="entry name" value="DNA REPAIR PROTEIN XRCC2"/>
    <property type="match status" value="1"/>
</dbReference>
<keyword evidence="3" id="KW-1185">Reference proteome</keyword>
<dbReference type="OrthoDB" id="6417021at2759"/>
<dbReference type="GO" id="GO:0005813">
    <property type="term" value="C:centrosome"/>
    <property type="evidence" value="ECO:0007669"/>
    <property type="project" value="TreeGrafter"/>
</dbReference>
<reference evidence="2 3" key="1">
    <citation type="submission" date="2019-08" db="EMBL/GenBank/DDBJ databases">
        <title>Whole genome of Aphis craccivora.</title>
        <authorList>
            <person name="Voronova N.V."/>
            <person name="Shulinski R.S."/>
            <person name="Bandarenka Y.V."/>
            <person name="Zhorov D.G."/>
            <person name="Warner D."/>
        </authorList>
    </citation>
    <scope>NUCLEOTIDE SEQUENCE [LARGE SCALE GENOMIC DNA]</scope>
    <source>
        <strain evidence="2">180601</strain>
        <tissue evidence="2">Whole Body</tissue>
    </source>
</reference>
<dbReference type="GO" id="GO:0033063">
    <property type="term" value="C:Rad51B-Rad51C-Rad51D-XRCC2 complex"/>
    <property type="evidence" value="ECO:0007669"/>
    <property type="project" value="InterPro"/>
</dbReference>
<evidence type="ECO:0000313" key="3">
    <source>
        <dbReference type="Proteomes" id="UP000478052"/>
    </source>
</evidence>
<dbReference type="InterPro" id="IPR030547">
    <property type="entry name" value="XRCC2"/>
</dbReference>
<evidence type="ECO:0000259" key="1">
    <source>
        <dbReference type="Pfam" id="PF08423"/>
    </source>
</evidence>
<dbReference type="Gene3D" id="3.40.50.300">
    <property type="entry name" value="P-loop containing nucleotide triphosphate hydrolases"/>
    <property type="match status" value="1"/>
</dbReference>
<proteinExistence type="predicted"/>
<gene>
    <name evidence="2" type="ORF">FWK35_00019216</name>
</gene>
<dbReference type="GO" id="GO:0005657">
    <property type="term" value="C:replication fork"/>
    <property type="evidence" value="ECO:0007669"/>
    <property type="project" value="InterPro"/>
</dbReference>
<dbReference type="InterPro" id="IPR027417">
    <property type="entry name" value="P-loop_NTPase"/>
</dbReference>
<organism evidence="2 3">
    <name type="scientific">Aphis craccivora</name>
    <name type="common">Cowpea aphid</name>
    <dbReference type="NCBI Taxonomy" id="307492"/>
    <lineage>
        <taxon>Eukaryota</taxon>
        <taxon>Metazoa</taxon>
        <taxon>Ecdysozoa</taxon>
        <taxon>Arthropoda</taxon>
        <taxon>Hexapoda</taxon>
        <taxon>Insecta</taxon>
        <taxon>Pterygota</taxon>
        <taxon>Neoptera</taxon>
        <taxon>Paraneoptera</taxon>
        <taxon>Hemiptera</taxon>
        <taxon>Sternorrhyncha</taxon>
        <taxon>Aphidomorpha</taxon>
        <taxon>Aphidoidea</taxon>
        <taxon>Aphididae</taxon>
        <taxon>Aphidini</taxon>
        <taxon>Aphis</taxon>
        <taxon>Aphis</taxon>
    </lineage>
</organism>
<dbReference type="InterPro" id="IPR013632">
    <property type="entry name" value="Rad51_C"/>
</dbReference>
<sequence>MEFKSQAESGLQLLERLVARPTIKNLTPLLPDELTSETIEIIGDASTGKTLFLTECVAKCITPQNSYGLDTGVVYIDLDGQFNITKLVKIVKRLVKNADDKLVKFCLNKLTLINCFDSPTLYVTFQRLKLFLTEQSQVGLVILDSVSANYWQDSASGGEKYMDTYVEKMISSLKICLEDFKVPIMFTRQSYFQSKQSDSLLDCVNRKIEFKRLDSDYYATENHKMALNTDLNTLDLEQIIKCIQNGCVPEVSTNENQLDNREKALLAHLEFAKSILNKLSILLTRLLNNDVDLQIKLQDILNPCLYLCGEHCNSNFLWSDEESHTLMKLCIEKLCSLAHHKNIEELIAHLGISKIFFGLQCKLENDNWKKYPAAVECFIWILKYLKMPHLNSLLYLVMPLPLNMFDDYQDSNILTALDAFQHIIDNTPSAELTMSGYDIVLLKSFETGLRSFEYQLIPNLMKCFLSLISKMQMKHLSNKHSLEWTKFDDVMNILLPRMELERKHEPIVCYASILPLVLESTGLSCIRWSERLIPLFSEYIMNSQSTFFTVKAIEVFIQQTWPRQCTHWNVLLVILIKALYSEDKNAVQPNEENILVIVECIKTLEAARPECIRNVLNKLKECKEFQSKIIFKKYLEML</sequence>
<dbReference type="SUPFAM" id="SSF52540">
    <property type="entry name" value="P-loop containing nucleoside triphosphate hydrolases"/>
    <property type="match status" value="1"/>
</dbReference>
<dbReference type="GO" id="GO:0042148">
    <property type="term" value="P:DNA strand invasion"/>
    <property type="evidence" value="ECO:0007669"/>
    <property type="project" value="TreeGrafter"/>
</dbReference>
<dbReference type="GO" id="GO:0000724">
    <property type="term" value="P:double-strand break repair via homologous recombination"/>
    <property type="evidence" value="ECO:0007669"/>
    <property type="project" value="InterPro"/>
</dbReference>
<dbReference type="EMBL" id="VUJU01006367">
    <property type="protein sequence ID" value="KAF0748727.1"/>
    <property type="molecule type" value="Genomic_DNA"/>
</dbReference>
<feature type="domain" description="Rad51-like C-terminal" evidence="1">
    <location>
        <begin position="33"/>
        <end position="196"/>
    </location>
</feature>
<dbReference type="Proteomes" id="UP000478052">
    <property type="component" value="Unassembled WGS sequence"/>
</dbReference>